<reference evidence="2 3" key="1">
    <citation type="submission" date="2024-04" db="EMBL/GenBank/DDBJ databases">
        <authorList>
            <person name="Fracassetti M."/>
        </authorList>
    </citation>
    <scope>NUCLEOTIDE SEQUENCE [LARGE SCALE GENOMIC DNA]</scope>
</reference>
<gene>
    <name evidence="2" type="ORF">LTRI10_LOCUS48776</name>
</gene>
<dbReference type="AlphaFoldDB" id="A0AAV2GEZ7"/>
<evidence type="ECO:0000313" key="3">
    <source>
        <dbReference type="Proteomes" id="UP001497516"/>
    </source>
</evidence>
<name>A0AAV2GEZ7_9ROSI</name>
<feature type="transmembrane region" description="Helical" evidence="1">
    <location>
        <begin position="9"/>
        <end position="27"/>
    </location>
</feature>
<keyword evidence="1" id="KW-0812">Transmembrane</keyword>
<dbReference type="Proteomes" id="UP001497516">
    <property type="component" value="Chromosome 8"/>
</dbReference>
<sequence>MPGGEDAKDFFGAFFPFGFSFLAFISSSPEFSLEKHACLFGLENGDFLRVPFPLRLFAFHVYLLLCKYLRQWSNSVSGIRALPFSQLRAQALEGPVWKEESQLQITKKNHKEEVYSYLHLKQTRAISDARLLDFLDVSLCFFEVPKLVAFNISCCFLCH</sequence>
<organism evidence="2 3">
    <name type="scientific">Linum trigynum</name>
    <dbReference type="NCBI Taxonomy" id="586398"/>
    <lineage>
        <taxon>Eukaryota</taxon>
        <taxon>Viridiplantae</taxon>
        <taxon>Streptophyta</taxon>
        <taxon>Embryophyta</taxon>
        <taxon>Tracheophyta</taxon>
        <taxon>Spermatophyta</taxon>
        <taxon>Magnoliopsida</taxon>
        <taxon>eudicotyledons</taxon>
        <taxon>Gunneridae</taxon>
        <taxon>Pentapetalae</taxon>
        <taxon>rosids</taxon>
        <taxon>fabids</taxon>
        <taxon>Malpighiales</taxon>
        <taxon>Linaceae</taxon>
        <taxon>Linum</taxon>
    </lineage>
</organism>
<protein>
    <submittedName>
        <fullName evidence="2">Uncharacterized protein</fullName>
    </submittedName>
</protein>
<keyword evidence="3" id="KW-1185">Reference proteome</keyword>
<dbReference type="EMBL" id="OZ034821">
    <property type="protein sequence ID" value="CAL1409264.1"/>
    <property type="molecule type" value="Genomic_DNA"/>
</dbReference>
<evidence type="ECO:0000256" key="1">
    <source>
        <dbReference type="SAM" id="Phobius"/>
    </source>
</evidence>
<keyword evidence="1" id="KW-0472">Membrane</keyword>
<accession>A0AAV2GEZ7</accession>
<proteinExistence type="predicted"/>
<evidence type="ECO:0000313" key="2">
    <source>
        <dbReference type="EMBL" id="CAL1409264.1"/>
    </source>
</evidence>
<keyword evidence="1" id="KW-1133">Transmembrane helix</keyword>